<sequence length="84" mass="9587">MSHQLKNYPSEVQDFLRRESGSVAESVRTTVREGRRSGEGERGAEGEAEKIWVCKGADGFAREQMGLRSYRNEILRIRGWLSVE</sequence>
<accession>A0A5N5LNE9</accession>
<evidence type="ECO:0000256" key="1">
    <source>
        <dbReference type="SAM" id="MobiDB-lite"/>
    </source>
</evidence>
<gene>
    <name evidence="2" type="ORF">DKX38_012250</name>
</gene>
<comment type="caution">
    <text evidence="2">The sequence shown here is derived from an EMBL/GenBank/DDBJ whole genome shotgun (WGS) entry which is preliminary data.</text>
</comment>
<name>A0A5N5LNE9_9ROSI</name>
<dbReference type="EMBL" id="VDCV01000008">
    <property type="protein sequence ID" value="KAB5544138.1"/>
    <property type="molecule type" value="Genomic_DNA"/>
</dbReference>
<dbReference type="Proteomes" id="UP000326939">
    <property type="component" value="Chromosome 8"/>
</dbReference>
<organism evidence="2 3">
    <name type="scientific">Salix brachista</name>
    <dbReference type="NCBI Taxonomy" id="2182728"/>
    <lineage>
        <taxon>Eukaryota</taxon>
        <taxon>Viridiplantae</taxon>
        <taxon>Streptophyta</taxon>
        <taxon>Embryophyta</taxon>
        <taxon>Tracheophyta</taxon>
        <taxon>Spermatophyta</taxon>
        <taxon>Magnoliopsida</taxon>
        <taxon>eudicotyledons</taxon>
        <taxon>Gunneridae</taxon>
        <taxon>Pentapetalae</taxon>
        <taxon>rosids</taxon>
        <taxon>fabids</taxon>
        <taxon>Malpighiales</taxon>
        <taxon>Salicaceae</taxon>
        <taxon>Saliceae</taxon>
        <taxon>Salix</taxon>
    </lineage>
</organism>
<feature type="region of interest" description="Disordered" evidence="1">
    <location>
        <begin position="19"/>
        <end position="45"/>
    </location>
</feature>
<feature type="compositionally biased region" description="Basic and acidic residues" evidence="1">
    <location>
        <begin position="30"/>
        <end position="45"/>
    </location>
</feature>
<keyword evidence="3" id="KW-1185">Reference proteome</keyword>
<proteinExistence type="predicted"/>
<evidence type="ECO:0000313" key="2">
    <source>
        <dbReference type="EMBL" id="KAB5544138.1"/>
    </source>
</evidence>
<dbReference type="AlphaFoldDB" id="A0A5N5LNE9"/>
<evidence type="ECO:0000313" key="3">
    <source>
        <dbReference type="Proteomes" id="UP000326939"/>
    </source>
</evidence>
<reference evidence="3" key="1">
    <citation type="journal article" date="2019" name="Gigascience">
        <title>De novo genome assembly of the endangered Acer yangbiense, a plant species with extremely small populations endemic to Yunnan Province, China.</title>
        <authorList>
            <person name="Yang J."/>
            <person name="Wariss H.M."/>
            <person name="Tao L."/>
            <person name="Zhang R."/>
            <person name="Yun Q."/>
            <person name="Hollingsworth P."/>
            <person name="Dao Z."/>
            <person name="Luo G."/>
            <person name="Guo H."/>
            <person name="Ma Y."/>
            <person name="Sun W."/>
        </authorList>
    </citation>
    <scope>NUCLEOTIDE SEQUENCE [LARGE SCALE GENOMIC DNA]</scope>
    <source>
        <strain evidence="3">cv. br00</strain>
    </source>
</reference>
<protein>
    <submittedName>
        <fullName evidence="2">Uncharacterized protein</fullName>
    </submittedName>
</protein>